<dbReference type="GO" id="GO:0005886">
    <property type="term" value="C:plasma membrane"/>
    <property type="evidence" value="ECO:0007669"/>
    <property type="project" value="UniProtKB-SubCell"/>
</dbReference>
<evidence type="ECO:0000256" key="5">
    <source>
        <dbReference type="ARBA" id="ARBA00022692"/>
    </source>
</evidence>
<dbReference type="NCBIfam" id="TIGR00905">
    <property type="entry name" value="2A0302"/>
    <property type="match status" value="1"/>
</dbReference>
<evidence type="ECO:0000313" key="11">
    <source>
        <dbReference type="Proteomes" id="UP000623608"/>
    </source>
</evidence>
<feature type="transmembrane region" description="Helical" evidence="9">
    <location>
        <begin position="47"/>
        <end position="72"/>
    </location>
</feature>
<evidence type="ECO:0000256" key="4">
    <source>
        <dbReference type="ARBA" id="ARBA00022475"/>
    </source>
</evidence>
<feature type="transmembrane region" description="Helical" evidence="9">
    <location>
        <begin position="164"/>
        <end position="184"/>
    </location>
</feature>
<keyword evidence="5 9" id="KW-0812">Transmembrane</keyword>
<comment type="caution">
    <text evidence="10">The sequence shown here is derived from an EMBL/GenBank/DDBJ whole genome shotgun (WGS) entry which is preliminary data.</text>
</comment>
<feature type="transmembrane region" description="Helical" evidence="9">
    <location>
        <begin position="239"/>
        <end position="262"/>
    </location>
</feature>
<accession>A0A919NXW4</accession>
<evidence type="ECO:0000256" key="2">
    <source>
        <dbReference type="ARBA" id="ARBA00008220"/>
    </source>
</evidence>
<dbReference type="GO" id="GO:0022857">
    <property type="term" value="F:transmembrane transporter activity"/>
    <property type="evidence" value="ECO:0007669"/>
    <property type="project" value="InterPro"/>
</dbReference>
<dbReference type="RefSeq" id="WP_203813670.1">
    <property type="nucleotide sequence ID" value="NZ_BOMY01000054.1"/>
</dbReference>
<dbReference type="PANTHER" id="PTHR42770">
    <property type="entry name" value="AMINO ACID TRANSPORTER-RELATED"/>
    <property type="match status" value="1"/>
</dbReference>
<comment type="similarity">
    <text evidence="2">Belongs to the amino acid-polyamine-organocation (APC) superfamily. Basic amino acid/polyamine antiporter (APA) (TC 2.A.3.2) family.</text>
</comment>
<evidence type="ECO:0000256" key="3">
    <source>
        <dbReference type="ARBA" id="ARBA00022448"/>
    </source>
</evidence>
<keyword evidence="4" id="KW-1003">Cell membrane</keyword>
<evidence type="ECO:0000256" key="1">
    <source>
        <dbReference type="ARBA" id="ARBA00004651"/>
    </source>
</evidence>
<keyword evidence="3" id="KW-0813">Transport</keyword>
<feature type="transmembrane region" description="Helical" evidence="9">
    <location>
        <begin position="208"/>
        <end position="227"/>
    </location>
</feature>
<feature type="transmembrane region" description="Helical" evidence="9">
    <location>
        <begin position="16"/>
        <end position="35"/>
    </location>
</feature>
<evidence type="ECO:0000256" key="6">
    <source>
        <dbReference type="ARBA" id="ARBA00022970"/>
    </source>
</evidence>
<dbReference type="GO" id="GO:0006865">
    <property type="term" value="P:amino acid transport"/>
    <property type="evidence" value="ECO:0007669"/>
    <property type="project" value="UniProtKB-KW"/>
</dbReference>
<feature type="transmembrane region" description="Helical" evidence="9">
    <location>
        <begin position="363"/>
        <end position="384"/>
    </location>
</feature>
<comment type="subcellular location">
    <subcellularLocation>
        <location evidence="1">Cell membrane</location>
        <topology evidence="1">Multi-pass membrane protein</topology>
    </subcellularLocation>
</comment>
<evidence type="ECO:0000256" key="8">
    <source>
        <dbReference type="ARBA" id="ARBA00023136"/>
    </source>
</evidence>
<dbReference type="EMBL" id="BOMY01000054">
    <property type="protein sequence ID" value="GIF25859.1"/>
    <property type="molecule type" value="Genomic_DNA"/>
</dbReference>
<keyword evidence="11" id="KW-1185">Reference proteome</keyword>
<feature type="transmembrane region" description="Helical" evidence="9">
    <location>
        <begin position="134"/>
        <end position="152"/>
    </location>
</feature>
<feature type="transmembrane region" description="Helical" evidence="9">
    <location>
        <begin position="111"/>
        <end position="128"/>
    </location>
</feature>
<proteinExistence type="inferred from homology"/>
<evidence type="ECO:0000313" key="10">
    <source>
        <dbReference type="EMBL" id="GIF25859.1"/>
    </source>
</evidence>
<feature type="transmembrane region" description="Helical" evidence="9">
    <location>
        <begin position="337"/>
        <end position="357"/>
    </location>
</feature>
<dbReference type="InterPro" id="IPR002293">
    <property type="entry name" value="AA/rel_permease1"/>
</dbReference>
<gene>
    <name evidence="10" type="ORF">Ate02nite_85890</name>
</gene>
<name>A0A919NXW4_9ACTN</name>
<dbReference type="AlphaFoldDB" id="A0A919NXW4"/>
<dbReference type="Pfam" id="PF13520">
    <property type="entry name" value="AA_permease_2"/>
    <property type="match status" value="1"/>
</dbReference>
<evidence type="ECO:0000256" key="7">
    <source>
        <dbReference type="ARBA" id="ARBA00022989"/>
    </source>
</evidence>
<feature type="transmembrane region" description="Helical" evidence="9">
    <location>
        <begin position="289"/>
        <end position="316"/>
    </location>
</feature>
<feature type="transmembrane region" description="Helical" evidence="9">
    <location>
        <begin position="445"/>
        <end position="467"/>
    </location>
</feature>
<evidence type="ECO:0000256" key="9">
    <source>
        <dbReference type="SAM" id="Phobius"/>
    </source>
</evidence>
<dbReference type="InterPro" id="IPR050367">
    <property type="entry name" value="APC_superfamily"/>
</dbReference>
<dbReference type="InterPro" id="IPR004754">
    <property type="entry name" value="Amino_acid_antiprt"/>
</dbReference>
<keyword evidence="7 9" id="KW-1133">Transmembrane helix</keyword>
<dbReference type="PIRSF" id="PIRSF006060">
    <property type="entry name" value="AA_transporter"/>
    <property type="match status" value="1"/>
</dbReference>
<dbReference type="PANTHER" id="PTHR42770:SF4">
    <property type="entry name" value="ARGININE_ORNITHINE ANTIPORTER-RELATED"/>
    <property type="match status" value="1"/>
</dbReference>
<keyword evidence="6" id="KW-0029">Amino-acid transport</keyword>
<protein>
    <submittedName>
        <fullName evidence="10">Amino acid APC transporter</fullName>
    </submittedName>
</protein>
<keyword evidence="8 9" id="KW-0472">Membrane</keyword>
<feature type="transmembrane region" description="Helical" evidence="9">
    <location>
        <begin position="84"/>
        <end position="104"/>
    </location>
</feature>
<sequence>MAKTDTALEVRTPQSLTFMTMTAMVVGSMVGAGVFSLPRRFAQETGVIGALIAWVVAGAGMLMLAFVFQMLAVRRPDLDAGVYAYAKAGFGEYLGFFSAFGYWASACVGNVTYWVLIMSTIGAIAPALGEGDTLLSIALSTVGIWVFFYLVQRGIKDAAVINRIVTVAKLVPIVVFVFLALFALDPQVFADNLTGTGDYGSLFDQVRGTMLVTVFVFLGVEGASVYSRHAQRREDVGRATVLGFLSVFAVFASVTIVSYGVLPYAEIAQLRQPSMGGVLEAAYGTWGNVFVSIGLIVSVLGAYLAWTLMAAEVLYVAAQDRDMPRFLGTTRRGDVPYASLLLTTILIQVVLVVTYFSADAFNFALDLTSALSLIPFLLAALYAAKITRGRSLVVPALATAYTLFLLFAAGPKFLLVSFIVYAPATVLFVMARREQGRRLFSPREAVILAVSVAGALAGIVALAAGWISI</sequence>
<reference evidence="10" key="1">
    <citation type="submission" date="2021-01" db="EMBL/GenBank/DDBJ databases">
        <title>Whole genome shotgun sequence of Actinoplanes tereljensis NBRC 105297.</title>
        <authorList>
            <person name="Komaki H."/>
            <person name="Tamura T."/>
        </authorList>
    </citation>
    <scope>NUCLEOTIDE SEQUENCE</scope>
    <source>
        <strain evidence="10">NBRC 105297</strain>
    </source>
</reference>
<dbReference type="Proteomes" id="UP000623608">
    <property type="component" value="Unassembled WGS sequence"/>
</dbReference>
<organism evidence="10 11">
    <name type="scientific">Paractinoplanes tereljensis</name>
    <dbReference type="NCBI Taxonomy" id="571912"/>
    <lineage>
        <taxon>Bacteria</taxon>
        <taxon>Bacillati</taxon>
        <taxon>Actinomycetota</taxon>
        <taxon>Actinomycetes</taxon>
        <taxon>Micromonosporales</taxon>
        <taxon>Micromonosporaceae</taxon>
        <taxon>Paractinoplanes</taxon>
    </lineage>
</organism>
<feature type="transmembrane region" description="Helical" evidence="9">
    <location>
        <begin position="415"/>
        <end position="433"/>
    </location>
</feature>
<feature type="transmembrane region" description="Helical" evidence="9">
    <location>
        <begin position="391"/>
        <end position="409"/>
    </location>
</feature>
<dbReference type="Gene3D" id="1.20.1740.10">
    <property type="entry name" value="Amino acid/polyamine transporter I"/>
    <property type="match status" value="1"/>
</dbReference>